<dbReference type="AlphaFoldDB" id="A0A1J5RUY5"/>
<keyword evidence="7 12" id="KW-1133">Transmembrane helix</keyword>
<feature type="transmembrane region" description="Helical" evidence="12">
    <location>
        <begin position="386"/>
        <end position="406"/>
    </location>
</feature>
<dbReference type="Pfam" id="PF07670">
    <property type="entry name" value="Gate"/>
    <property type="match status" value="2"/>
</dbReference>
<evidence type="ECO:0000256" key="9">
    <source>
        <dbReference type="ARBA" id="ARBA00023065"/>
    </source>
</evidence>
<evidence type="ECO:0000256" key="6">
    <source>
        <dbReference type="ARBA" id="ARBA00022741"/>
    </source>
</evidence>
<keyword evidence="8" id="KW-0408">Iron</keyword>
<sequence length="595" mass="65663">MKRIALLGMPNTGKSTLFNRMTGGAARVGNWPGITVELLSGRILLGADMVEIIDLPGIYDLHGFSDDEQVVRHFIHDNVPDLALVILNATQIERQMSLLLQLKQLNMNLVVLLNMADEAKKYGISIDSRKMTEMLGIPIFLLSGKYGTGYQEALQAITRALRYPTPGMAEELRSQLEQDEHIESEMARILKHAVQVPAQLPENLTDKLDRVMLHPWLGLPIFFGIMYLLFQGIFFLGQPLQGWVADALGWLRETALNPALSGLPAWLSGLLLDGIYNGVATVAAFVPIIILFFLFMAMVEDSGYLSRAAFLMDALMAKMGLDGRGFVMLLMGFGCNVPALMGTRVMRSRSLRLLTMLVIPFSLCSARLQVFVFITAALFSAKAAPLVLFSLYLFSFATAIVTALLFKGSFKNNEPFVLELPPYRFPTMRQMLLRGWLEVTHFLRRATQFIVAGVVLVWLLTHLPTSAAPASPDTLAGMIGSLLHPVFAPIGINDQLTIALIFGFVAKEIVIGSLAVIYGLSGDALGSALGQQLDWVQAYSFMLFTLIYTPCLSAIATLRSESKDLRYTLFALSWSLALAWVVSFVFYQGARALGY</sequence>
<feature type="transmembrane region" description="Helical" evidence="12">
    <location>
        <begin position="499"/>
        <end position="518"/>
    </location>
</feature>
<dbReference type="GO" id="GO:0005886">
    <property type="term" value="C:plasma membrane"/>
    <property type="evidence" value="ECO:0007669"/>
    <property type="project" value="UniProtKB-SubCell"/>
</dbReference>
<feature type="transmembrane region" description="Helical" evidence="12">
    <location>
        <begin position="255"/>
        <end position="272"/>
    </location>
</feature>
<keyword evidence="5 12" id="KW-0812">Transmembrane</keyword>
<dbReference type="PANTHER" id="PTHR43185">
    <property type="entry name" value="FERROUS IRON TRANSPORT PROTEIN B"/>
    <property type="match status" value="1"/>
</dbReference>
<name>A0A1J5RUY5_9ZZZZ</name>
<evidence type="ECO:0000313" key="14">
    <source>
        <dbReference type="EMBL" id="OIQ99553.1"/>
    </source>
</evidence>
<dbReference type="Pfam" id="PF07664">
    <property type="entry name" value="FeoB_C"/>
    <property type="match status" value="1"/>
</dbReference>
<dbReference type="Gene3D" id="3.40.50.300">
    <property type="entry name" value="P-loop containing nucleotide triphosphate hydrolases"/>
    <property type="match status" value="1"/>
</dbReference>
<feature type="transmembrane region" description="Helical" evidence="12">
    <location>
        <begin position="538"/>
        <end position="558"/>
    </location>
</feature>
<dbReference type="GO" id="GO:0005525">
    <property type="term" value="F:GTP binding"/>
    <property type="evidence" value="ECO:0007669"/>
    <property type="project" value="UniProtKB-KW"/>
</dbReference>
<keyword evidence="4" id="KW-0410">Iron transport</keyword>
<dbReference type="InterPro" id="IPR006073">
    <property type="entry name" value="GTP-bd"/>
</dbReference>
<dbReference type="InterPro" id="IPR011640">
    <property type="entry name" value="Fe2_transport_prot_B_C"/>
</dbReference>
<dbReference type="InterPro" id="IPR003373">
    <property type="entry name" value="Fe2_transport_prot-B"/>
</dbReference>
<dbReference type="InterPro" id="IPR050860">
    <property type="entry name" value="FeoB_GTPase"/>
</dbReference>
<dbReference type="PANTHER" id="PTHR43185:SF1">
    <property type="entry name" value="FE(2+) TRANSPORTER FEOB"/>
    <property type="match status" value="1"/>
</dbReference>
<evidence type="ECO:0000256" key="12">
    <source>
        <dbReference type="SAM" id="Phobius"/>
    </source>
</evidence>
<feature type="domain" description="FeoB-type G" evidence="13">
    <location>
        <begin position="1"/>
        <end position="163"/>
    </location>
</feature>
<dbReference type="PRINTS" id="PR00326">
    <property type="entry name" value="GTP1OBG"/>
</dbReference>
<dbReference type="SUPFAM" id="SSF52540">
    <property type="entry name" value="P-loop containing nucleoside triphosphate hydrolases"/>
    <property type="match status" value="1"/>
</dbReference>
<proteinExistence type="predicted"/>
<organism evidence="14">
    <name type="scientific">mine drainage metagenome</name>
    <dbReference type="NCBI Taxonomy" id="410659"/>
    <lineage>
        <taxon>unclassified sequences</taxon>
        <taxon>metagenomes</taxon>
        <taxon>ecological metagenomes</taxon>
    </lineage>
</organism>
<gene>
    <name evidence="14" type="primary">feoB_6</name>
    <name evidence="14" type="ORF">GALL_184900</name>
</gene>
<evidence type="ECO:0000256" key="11">
    <source>
        <dbReference type="ARBA" id="ARBA00023136"/>
    </source>
</evidence>
<accession>A0A1J5RUY5</accession>
<comment type="subcellular location">
    <subcellularLocation>
        <location evidence="1">Cell membrane</location>
        <topology evidence="1">Multi-pass membrane protein</topology>
    </subcellularLocation>
</comment>
<feature type="transmembrane region" description="Helical" evidence="12">
    <location>
        <begin position="353"/>
        <end position="380"/>
    </location>
</feature>
<feature type="transmembrane region" description="Helical" evidence="12">
    <location>
        <begin position="216"/>
        <end position="235"/>
    </location>
</feature>
<dbReference type="InterPro" id="IPR011642">
    <property type="entry name" value="Gate_dom"/>
</dbReference>
<feature type="transmembrane region" description="Helical" evidence="12">
    <location>
        <begin position="475"/>
        <end position="492"/>
    </location>
</feature>
<evidence type="ECO:0000256" key="3">
    <source>
        <dbReference type="ARBA" id="ARBA00022475"/>
    </source>
</evidence>
<evidence type="ECO:0000256" key="5">
    <source>
        <dbReference type="ARBA" id="ARBA00022692"/>
    </source>
</evidence>
<comment type="caution">
    <text evidence="14">The sequence shown here is derived from an EMBL/GenBank/DDBJ whole genome shotgun (WGS) entry which is preliminary data.</text>
</comment>
<keyword evidence="6" id="KW-0547">Nucleotide-binding</keyword>
<evidence type="ECO:0000256" key="7">
    <source>
        <dbReference type="ARBA" id="ARBA00022989"/>
    </source>
</evidence>
<dbReference type="PROSITE" id="PS51711">
    <property type="entry name" value="G_FEOB"/>
    <property type="match status" value="1"/>
</dbReference>
<keyword evidence="2" id="KW-0813">Transport</keyword>
<evidence type="ECO:0000256" key="8">
    <source>
        <dbReference type="ARBA" id="ARBA00023004"/>
    </source>
</evidence>
<feature type="transmembrane region" description="Helical" evidence="12">
    <location>
        <begin position="565"/>
        <end position="587"/>
    </location>
</feature>
<feature type="transmembrane region" description="Helical" evidence="12">
    <location>
        <begin position="442"/>
        <end position="463"/>
    </location>
</feature>
<feature type="transmembrane region" description="Helical" evidence="12">
    <location>
        <begin position="279"/>
        <end position="299"/>
    </location>
</feature>
<dbReference type="NCBIfam" id="TIGR00437">
    <property type="entry name" value="feoB"/>
    <property type="match status" value="1"/>
</dbReference>
<dbReference type="CDD" id="cd01879">
    <property type="entry name" value="FeoB"/>
    <property type="match status" value="1"/>
</dbReference>
<dbReference type="Pfam" id="PF02421">
    <property type="entry name" value="FeoB_N"/>
    <property type="match status" value="1"/>
</dbReference>
<evidence type="ECO:0000256" key="1">
    <source>
        <dbReference type="ARBA" id="ARBA00004651"/>
    </source>
</evidence>
<feature type="transmembrane region" description="Helical" evidence="12">
    <location>
        <begin position="319"/>
        <end position="341"/>
    </location>
</feature>
<evidence type="ECO:0000256" key="10">
    <source>
        <dbReference type="ARBA" id="ARBA00023134"/>
    </source>
</evidence>
<evidence type="ECO:0000256" key="2">
    <source>
        <dbReference type="ARBA" id="ARBA00022448"/>
    </source>
</evidence>
<keyword evidence="10" id="KW-0342">GTP-binding</keyword>
<protein>
    <submittedName>
        <fullName evidence="14">Ferrous iron transport protein B</fullName>
    </submittedName>
</protein>
<dbReference type="InterPro" id="IPR027417">
    <property type="entry name" value="P-loop_NTPase"/>
</dbReference>
<keyword evidence="3" id="KW-1003">Cell membrane</keyword>
<dbReference type="InterPro" id="IPR030389">
    <property type="entry name" value="G_FEOB_dom"/>
</dbReference>
<evidence type="ECO:0000259" key="13">
    <source>
        <dbReference type="PROSITE" id="PS51711"/>
    </source>
</evidence>
<evidence type="ECO:0000256" key="4">
    <source>
        <dbReference type="ARBA" id="ARBA00022496"/>
    </source>
</evidence>
<keyword evidence="9" id="KW-0406">Ion transport</keyword>
<reference evidence="14" key="1">
    <citation type="submission" date="2016-10" db="EMBL/GenBank/DDBJ databases">
        <title>Sequence of Gallionella enrichment culture.</title>
        <authorList>
            <person name="Poehlein A."/>
            <person name="Muehling M."/>
            <person name="Daniel R."/>
        </authorList>
    </citation>
    <scope>NUCLEOTIDE SEQUENCE</scope>
</reference>
<dbReference type="GO" id="GO:0015093">
    <property type="term" value="F:ferrous iron transmembrane transporter activity"/>
    <property type="evidence" value="ECO:0007669"/>
    <property type="project" value="InterPro"/>
</dbReference>
<dbReference type="EMBL" id="MLJW01000105">
    <property type="protein sequence ID" value="OIQ99553.1"/>
    <property type="molecule type" value="Genomic_DNA"/>
</dbReference>
<keyword evidence="11 12" id="KW-0472">Membrane</keyword>